<accession>A0ACC2B0L6</accession>
<comment type="caution">
    <text evidence="1">The sequence shown here is derived from an EMBL/GenBank/DDBJ whole genome shotgun (WGS) entry which is preliminary data.</text>
</comment>
<sequence>MGMSPITRRLLASRTLVSLSQIARISLFVPGCRRTLTEVSSGSPSTDSREDESPVISVDRSDLCRVKEHSHYGASREESTLSKHIRSLIQFGGGPITVAHYMEEVLTNPQAGFYVQQDAFGAGGSFITSPDISQMFGEMVGVWSMCLWQQIGQPNHFNLVELGPGRGTLMADLLRGTAKFTDFSKALSVHLVECSPSLRKLQYKALQCSSRKEVLLPGAAHDANENFEITKISGAPVSWHLELAQVPRGVPTIIIAHEFYDTLPIHQFQKTSRGWCEKLVDLAEDPSEEFRFVLSPRPTSACNMFLAKRLKWSSMEERQKYTDIEVCPGALKLAHDIAKRVGEDGGGALIIDYGEDGIISDSLQAIKKHQFVKVLEEPGAADLSAYVDFAAVKHTVIEAAAGASAYGPISQSQFLGQLGINFRLEALLKNASEEQAEALQEGYWRLVGDGVAPWLEEDDNSKPSVTGMGNRYKALAIVDTKVGPPICFD</sequence>
<name>A0ACC2B0L6_DIPCM</name>
<proteinExistence type="predicted"/>
<dbReference type="Proteomes" id="UP001162992">
    <property type="component" value="Chromosome 18"/>
</dbReference>
<evidence type="ECO:0000313" key="1">
    <source>
        <dbReference type="EMBL" id="KAJ7523311.1"/>
    </source>
</evidence>
<dbReference type="EMBL" id="CM055109">
    <property type="protein sequence ID" value="KAJ7523311.1"/>
    <property type="molecule type" value="Genomic_DNA"/>
</dbReference>
<reference evidence="2" key="1">
    <citation type="journal article" date="2024" name="Proc. Natl. Acad. Sci. U.S.A.">
        <title>Extraordinary preservation of gene collinearity over three hundred million years revealed in homosporous lycophytes.</title>
        <authorList>
            <person name="Li C."/>
            <person name="Wickell D."/>
            <person name="Kuo L.Y."/>
            <person name="Chen X."/>
            <person name="Nie B."/>
            <person name="Liao X."/>
            <person name="Peng D."/>
            <person name="Ji J."/>
            <person name="Jenkins J."/>
            <person name="Williams M."/>
            <person name="Shu S."/>
            <person name="Plott C."/>
            <person name="Barry K."/>
            <person name="Rajasekar S."/>
            <person name="Grimwood J."/>
            <person name="Han X."/>
            <person name="Sun S."/>
            <person name="Hou Z."/>
            <person name="He W."/>
            <person name="Dai G."/>
            <person name="Sun C."/>
            <person name="Schmutz J."/>
            <person name="Leebens-Mack J.H."/>
            <person name="Li F.W."/>
            <person name="Wang L."/>
        </authorList>
    </citation>
    <scope>NUCLEOTIDE SEQUENCE [LARGE SCALE GENOMIC DNA]</scope>
    <source>
        <strain evidence="2">cv. PW_Plant_1</strain>
    </source>
</reference>
<organism evidence="1 2">
    <name type="scientific">Diphasiastrum complanatum</name>
    <name type="common">Issler's clubmoss</name>
    <name type="synonym">Lycopodium complanatum</name>
    <dbReference type="NCBI Taxonomy" id="34168"/>
    <lineage>
        <taxon>Eukaryota</taxon>
        <taxon>Viridiplantae</taxon>
        <taxon>Streptophyta</taxon>
        <taxon>Embryophyta</taxon>
        <taxon>Tracheophyta</taxon>
        <taxon>Lycopodiopsida</taxon>
        <taxon>Lycopodiales</taxon>
        <taxon>Lycopodiaceae</taxon>
        <taxon>Lycopodioideae</taxon>
        <taxon>Diphasiastrum</taxon>
    </lineage>
</organism>
<protein>
    <submittedName>
        <fullName evidence="1">Uncharacterized protein</fullName>
    </submittedName>
</protein>
<keyword evidence="2" id="KW-1185">Reference proteome</keyword>
<gene>
    <name evidence="1" type="ORF">O6H91_18G046300</name>
</gene>
<evidence type="ECO:0000313" key="2">
    <source>
        <dbReference type="Proteomes" id="UP001162992"/>
    </source>
</evidence>